<evidence type="ECO:0000256" key="3">
    <source>
        <dbReference type="ARBA" id="ARBA00022692"/>
    </source>
</evidence>
<feature type="transmembrane region" description="Helical" evidence="6">
    <location>
        <begin position="315"/>
        <end position="333"/>
    </location>
</feature>
<gene>
    <name evidence="7" type="primary">VHT1</name>
    <name evidence="7" type="ORF">CAAN4_D06128</name>
</gene>
<sequence>MVSLPWWIPHERIVPETKEEIEAAFKTHRIGNEIIINEYRDEASRPWWKFFDEFEYRRDVPKWSWLGTGSSPQERKLLLKLDAHIVIYAMLGYWCKFLDSANLTNAYVSGMKEDIGMVGNDLINTQVLQSTASILFGLPFLYLVPRYPTNYLLFISEMLWSLFTLVSYVAPNVAGLKGIRFMVGGFEAAYFPIIHYTLGMYYKPSEISSRASIFYCGQYLGILTSGLLQSTIFDHLDGVNGLDGWKWMFIIDGILSFFVAFLGLFLMPGNPFKCYSIFLTDDEIKLCRKRMRENGTDGGENITNFFHWPTWKKMVTSWHFWIMTIAGIGGYNANNTTMGSFALWLKSQNKYSIGQLNNLTAIPPALGMVYVIFTCFTADITQKRFLMIVFAQLMNLIGCVILTVWDVPPAAKWFAFYFGYWSWAQSSVFYPVLNDILRHDANLKAIEWQVNYLLGFQSYAWISKLIWPTVDAPRFKNGFMVSGIMGMVEAVFVMIGYFFYKRDERNRAALEGIVLYNSDKGEEAPGVITEIVTDSDDGEKVEKLVQLHVVTSETKSE</sequence>
<keyword evidence="8" id="KW-1185">Reference proteome</keyword>
<protein>
    <submittedName>
        <fullName evidence="7">Vitamin H transporter</fullName>
    </submittedName>
</protein>
<dbReference type="EMBL" id="OZ004256">
    <property type="protein sequence ID" value="CAK7903755.1"/>
    <property type="molecule type" value="Genomic_DNA"/>
</dbReference>
<keyword evidence="5 6" id="KW-0472">Membrane</keyword>
<feature type="transmembrane region" description="Helical" evidence="6">
    <location>
        <begin position="479"/>
        <end position="500"/>
    </location>
</feature>
<name>A0ABP0EDF1_9ASCO</name>
<evidence type="ECO:0000256" key="4">
    <source>
        <dbReference type="ARBA" id="ARBA00022989"/>
    </source>
</evidence>
<evidence type="ECO:0000256" key="2">
    <source>
        <dbReference type="ARBA" id="ARBA00022448"/>
    </source>
</evidence>
<feature type="transmembrane region" description="Helical" evidence="6">
    <location>
        <begin position="245"/>
        <end position="267"/>
    </location>
</feature>
<feature type="transmembrane region" description="Helical" evidence="6">
    <location>
        <begin position="181"/>
        <end position="201"/>
    </location>
</feature>
<feature type="transmembrane region" description="Helical" evidence="6">
    <location>
        <begin position="353"/>
        <end position="373"/>
    </location>
</feature>
<dbReference type="PANTHER" id="PTHR43791:SF31">
    <property type="entry name" value="VITAMIN H TRANSPORTER"/>
    <property type="match status" value="1"/>
</dbReference>
<reference evidence="7 8" key="1">
    <citation type="submission" date="2024-01" db="EMBL/GenBank/DDBJ databases">
        <authorList>
            <consortium name="Genoscope - CEA"/>
            <person name="William W."/>
        </authorList>
    </citation>
    <scope>NUCLEOTIDE SEQUENCE [LARGE SCALE GENOMIC DNA]</scope>
    <source>
        <strain evidence="7 8">29B2s-10</strain>
    </source>
</reference>
<evidence type="ECO:0000256" key="6">
    <source>
        <dbReference type="SAM" id="Phobius"/>
    </source>
</evidence>
<evidence type="ECO:0000256" key="1">
    <source>
        <dbReference type="ARBA" id="ARBA00004141"/>
    </source>
</evidence>
<feature type="transmembrane region" description="Helical" evidence="6">
    <location>
        <begin position="385"/>
        <end position="405"/>
    </location>
</feature>
<dbReference type="Pfam" id="PF07690">
    <property type="entry name" value="MFS_1"/>
    <property type="match status" value="1"/>
</dbReference>
<keyword evidence="3 6" id="KW-0812">Transmembrane</keyword>
<evidence type="ECO:0000313" key="7">
    <source>
        <dbReference type="EMBL" id="CAK7903755.1"/>
    </source>
</evidence>
<organism evidence="7 8">
    <name type="scientific">[Candida] anglica</name>
    <dbReference type="NCBI Taxonomy" id="148631"/>
    <lineage>
        <taxon>Eukaryota</taxon>
        <taxon>Fungi</taxon>
        <taxon>Dikarya</taxon>
        <taxon>Ascomycota</taxon>
        <taxon>Saccharomycotina</taxon>
        <taxon>Pichiomycetes</taxon>
        <taxon>Debaryomycetaceae</taxon>
        <taxon>Kurtzmaniella</taxon>
    </lineage>
</organism>
<dbReference type="InterPro" id="IPR036259">
    <property type="entry name" value="MFS_trans_sf"/>
</dbReference>
<comment type="subcellular location">
    <subcellularLocation>
        <location evidence="1">Membrane</location>
        <topology evidence="1">Multi-pass membrane protein</topology>
    </subcellularLocation>
</comment>
<dbReference type="SUPFAM" id="SSF103473">
    <property type="entry name" value="MFS general substrate transporter"/>
    <property type="match status" value="1"/>
</dbReference>
<accession>A0ABP0EDF1</accession>
<dbReference type="Proteomes" id="UP001497600">
    <property type="component" value="Chromosome D"/>
</dbReference>
<evidence type="ECO:0000313" key="8">
    <source>
        <dbReference type="Proteomes" id="UP001497600"/>
    </source>
</evidence>
<dbReference type="Gene3D" id="1.20.1250.20">
    <property type="entry name" value="MFS general substrate transporter like domains"/>
    <property type="match status" value="1"/>
</dbReference>
<evidence type="ECO:0000256" key="5">
    <source>
        <dbReference type="ARBA" id="ARBA00023136"/>
    </source>
</evidence>
<keyword evidence="4 6" id="KW-1133">Transmembrane helix</keyword>
<proteinExistence type="predicted"/>
<dbReference type="PANTHER" id="PTHR43791">
    <property type="entry name" value="PERMEASE-RELATED"/>
    <property type="match status" value="1"/>
</dbReference>
<keyword evidence="2" id="KW-0813">Transport</keyword>
<dbReference type="InterPro" id="IPR011701">
    <property type="entry name" value="MFS"/>
</dbReference>
<feature type="transmembrane region" description="Helical" evidence="6">
    <location>
        <begin position="213"/>
        <end position="233"/>
    </location>
</feature>
<feature type="transmembrane region" description="Helical" evidence="6">
    <location>
        <begin position="151"/>
        <end position="169"/>
    </location>
</feature>
<feature type="transmembrane region" description="Helical" evidence="6">
    <location>
        <begin position="127"/>
        <end position="144"/>
    </location>
</feature>